<feature type="transmembrane region" description="Helical" evidence="1">
    <location>
        <begin position="361"/>
        <end position="381"/>
    </location>
</feature>
<dbReference type="Proteomes" id="UP001303889">
    <property type="component" value="Unassembled WGS sequence"/>
</dbReference>
<proteinExistence type="predicted"/>
<organism evidence="2 3">
    <name type="scientific">Staphylotrichum tortipilum</name>
    <dbReference type="NCBI Taxonomy" id="2831512"/>
    <lineage>
        <taxon>Eukaryota</taxon>
        <taxon>Fungi</taxon>
        <taxon>Dikarya</taxon>
        <taxon>Ascomycota</taxon>
        <taxon>Pezizomycotina</taxon>
        <taxon>Sordariomycetes</taxon>
        <taxon>Sordariomycetidae</taxon>
        <taxon>Sordariales</taxon>
        <taxon>Chaetomiaceae</taxon>
        <taxon>Staphylotrichum</taxon>
    </lineage>
</organism>
<feature type="transmembrane region" description="Helical" evidence="1">
    <location>
        <begin position="321"/>
        <end position="341"/>
    </location>
</feature>
<name>A0AAN6RNU9_9PEZI</name>
<feature type="transmembrane region" description="Helical" evidence="1">
    <location>
        <begin position="279"/>
        <end position="300"/>
    </location>
</feature>
<feature type="transmembrane region" description="Helical" evidence="1">
    <location>
        <begin position="156"/>
        <end position="187"/>
    </location>
</feature>
<evidence type="ECO:0000313" key="2">
    <source>
        <dbReference type="EMBL" id="KAK3896958.1"/>
    </source>
</evidence>
<sequence length="387" mass="42731">MNFARPENCPVCAEFVASLFQSAQARHDHDPGESWLPGIWATTRCLRAALPPGYVPVPTDPQLVELYLRLRFGADRQLVAVNVTSPILETCLPDVCRALGWQGNGDLSGIGVFTSFTIEAVLATLYLVALGAPELGRSKGWWPMGRSRRVAVLDRLHGAFAATLPGFRSAAAFFCSALTVAALAVVIEANRHPDETTSYEVLTATLVCVISVFPVVLLNALECHERPPIFHRGIMMVLLALAFIQVNMSENVRPEQAVLDSGGMADSFMVYCPVSQGPIFQAVTATYVLYLVGGFAALVFDFSYKKRGLDRYAWAVRLKTHWRLVAAVPCMLVMWVYFGLYQHVRADVLDRAGPTNRDNQWTFGQFVAVLAWVPVVTEFGYRLKCKP</sequence>
<evidence type="ECO:0000256" key="1">
    <source>
        <dbReference type="SAM" id="Phobius"/>
    </source>
</evidence>
<accession>A0AAN6RNU9</accession>
<reference evidence="2" key="1">
    <citation type="journal article" date="2023" name="Mol. Phylogenet. Evol.">
        <title>Genome-scale phylogeny and comparative genomics of the fungal order Sordariales.</title>
        <authorList>
            <person name="Hensen N."/>
            <person name="Bonometti L."/>
            <person name="Westerberg I."/>
            <person name="Brannstrom I.O."/>
            <person name="Guillou S."/>
            <person name="Cros-Aarteil S."/>
            <person name="Calhoun S."/>
            <person name="Haridas S."/>
            <person name="Kuo A."/>
            <person name="Mondo S."/>
            <person name="Pangilinan J."/>
            <person name="Riley R."/>
            <person name="LaButti K."/>
            <person name="Andreopoulos B."/>
            <person name="Lipzen A."/>
            <person name="Chen C."/>
            <person name="Yan M."/>
            <person name="Daum C."/>
            <person name="Ng V."/>
            <person name="Clum A."/>
            <person name="Steindorff A."/>
            <person name="Ohm R.A."/>
            <person name="Martin F."/>
            <person name="Silar P."/>
            <person name="Natvig D.O."/>
            <person name="Lalanne C."/>
            <person name="Gautier V."/>
            <person name="Ament-Velasquez S.L."/>
            <person name="Kruys A."/>
            <person name="Hutchinson M.I."/>
            <person name="Powell A.J."/>
            <person name="Barry K."/>
            <person name="Miller A.N."/>
            <person name="Grigoriev I.V."/>
            <person name="Debuchy R."/>
            <person name="Gladieux P."/>
            <person name="Hiltunen Thoren M."/>
            <person name="Johannesson H."/>
        </authorList>
    </citation>
    <scope>NUCLEOTIDE SEQUENCE</scope>
    <source>
        <strain evidence="2">CBS 103.79</strain>
    </source>
</reference>
<reference evidence="2" key="2">
    <citation type="submission" date="2023-05" db="EMBL/GenBank/DDBJ databases">
        <authorList>
            <consortium name="Lawrence Berkeley National Laboratory"/>
            <person name="Steindorff A."/>
            <person name="Hensen N."/>
            <person name="Bonometti L."/>
            <person name="Westerberg I."/>
            <person name="Brannstrom I.O."/>
            <person name="Guillou S."/>
            <person name="Cros-Aarteil S."/>
            <person name="Calhoun S."/>
            <person name="Haridas S."/>
            <person name="Kuo A."/>
            <person name="Mondo S."/>
            <person name="Pangilinan J."/>
            <person name="Riley R."/>
            <person name="Labutti K."/>
            <person name="Andreopoulos B."/>
            <person name="Lipzen A."/>
            <person name="Chen C."/>
            <person name="Yanf M."/>
            <person name="Daum C."/>
            <person name="Ng V."/>
            <person name="Clum A."/>
            <person name="Ohm R."/>
            <person name="Martin F."/>
            <person name="Silar P."/>
            <person name="Natvig D."/>
            <person name="Lalanne C."/>
            <person name="Gautier V."/>
            <person name="Ament-Velasquez S.L."/>
            <person name="Kruys A."/>
            <person name="Hutchinson M.I."/>
            <person name="Powell A.J."/>
            <person name="Barry K."/>
            <person name="Miller A.N."/>
            <person name="Grigoriev I.V."/>
            <person name="Debuchy R."/>
            <person name="Gladieux P."/>
            <person name="Thoren M.H."/>
            <person name="Johannesson H."/>
        </authorList>
    </citation>
    <scope>NUCLEOTIDE SEQUENCE</scope>
    <source>
        <strain evidence="2">CBS 103.79</strain>
    </source>
</reference>
<gene>
    <name evidence="2" type="ORF">C8A05DRAFT_20183</name>
</gene>
<protein>
    <submittedName>
        <fullName evidence="2">Uncharacterized protein</fullName>
    </submittedName>
</protein>
<keyword evidence="1" id="KW-0472">Membrane</keyword>
<feature type="transmembrane region" description="Helical" evidence="1">
    <location>
        <begin position="229"/>
        <end position="246"/>
    </location>
</feature>
<evidence type="ECO:0000313" key="3">
    <source>
        <dbReference type="Proteomes" id="UP001303889"/>
    </source>
</evidence>
<dbReference type="AlphaFoldDB" id="A0AAN6RNU9"/>
<feature type="transmembrane region" description="Helical" evidence="1">
    <location>
        <begin position="199"/>
        <end position="217"/>
    </location>
</feature>
<keyword evidence="3" id="KW-1185">Reference proteome</keyword>
<keyword evidence="1" id="KW-0812">Transmembrane</keyword>
<keyword evidence="1" id="KW-1133">Transmembrane helix</keyword>
<dbReference type="EMBL" id="MU856325">
    <property type="protein sequence ID" value="KAK3896958.1"/>
    <property type="molecule type" value="Genomic_DNA"/>
</dbReference>
<comment type="caution">
    <text evidence="2">The sequence shown here is derived from an EMBL/GenBank/DDBJ whole genome shotgun (WGS) entry which is preliminary data.</text>
</comment>